<sequence>MVMPPDVQVTSQWPQRILGLKLAGQDLASVVAVIPVGRDVEPLHKTTPHGTLNPLEQGIVLGNPVDQVDLGPGCLRRISSAGAQ</sequence>
<reference evidence="1" key="1">
    <citation type="submission" date="2022-07" db="EMBL/GenBank/DDBJ databases">
        <title>Chromosome-level genome of Muraenolepis orangiensis.</title>
        <authorList>
            <person name="Kim J."/>
        </authorList>
    </citation>
    <scope>NUCLEOTIDE SEQUENCE</scope>
    <source>
        <strain evidence="1">KU_S4_2022</strain>
        <tissue evidence="1">Muscle</tissue>
    </source>
</reference>
<keyword evidence="2" id="KW-1185">Reference proteome</keyword>
<dbReference type="EMBL" id="JANIIK010000043">
    <property type="protein sequence ID" value="KAJ3604954.1"/>
    <property type="molecule type" value="Genomic_DNA"/>
</dbReference>
<evidence type="ECO:0000313" key="2">
    <source>
        <dbReference type="Proteomes" id="UP001148018"/>
    </source>
</evidence>
<comment type="caution">
    <text evidence="1">The sequence shown here is derived from an EMBL/GenBank/DDBJ whole genome shotgun (WGS) entry which is preliminary data.</text>
</comment>
<evidence type="ECO:0000313" key="1">
    <source>
        <dbReference type="EMBL" id="KAJ3604954.1"/>
    </source>
</evidence>
<protein>
    <submittedName>
        <fullName evidence="1">Uncharacterized protein</fullName>
    </submittedName>
</protein>
<gene>
    <name evidence="1" type="ORF">NHX12_027005</name>
</gene>
<dbReference type="Proteomes" id="UP001148018">
    <property type="component" value="Unassembled WGS sequence"/>
</dbReference>
<proteinExistence type="predicted"/>
<accession>A0A9Q0ECS2</accession>
<organism evidence="1 2">
    <name type="scientific">Muraenolepis orangiensis</name>
    <name type="common">Patagonian moray cod</name>
    <dbReference type="NCBI Taxonomy" id="630683"/>
    <lineage>
        <taxon>Eukaryota</taxon>
        <taxon>Metazoa</taxon>
        <taxon>Chordata</taxon>
        <taxon>Craniata</taxon>
        <taxon>Vertebrata</taxon>
        <taxon>Euteleostomi</taxon>
        <taxon>Actinopterygii</taxon>
        <taxon>Neopterygii</taxon>
        <taxon>Teleostei</taxon>
        <taxon>Neoteleostei</taxon>
        <taxon>Acanthomorphata</taxon>
        <taxon>Zeiogadaria</taxon>
        <taxon>Gadariae</taxon>
        <taxon>Gadiformes</taxon>
        <taxon>Muraenolepidoidei</taxon>
        <taxon>Muraenolepididae</taxon>
        <taxon>Muraenolepis</taxon>
    </lineage>
</organism>
<dbReference type="AlphaFoldDB" id="A0A9Q0ECS2"/>
<name>A0A9Q0ECS2_9TELE</name>